<dbReference type="FunFam" id="3.40.50.720:FF:000084">
    <property type="entry name" value="Short-chain dehydrogenase reductase"/>
    <property type="match status" value="1"/>
</dbReference>
<evidence type="ECO:0000256" key="2">
    <source>
        <dbReference type="ARBA" id="ARBA00023002"/>
    </source>
</evidence>
<protein>
    <submittedName>
        <fullName evidence="3">Dehydrogenase</fullName>
    </submittedName>
</protein>
<keyword evidence="4" id="KW-1185">Reference proteome</keyword>
<dbReference type="Proteomes" id="UP000218934">
    <property type="component" value="Unassembled WGS sequence"/>
</dbReference>
<dbReference type="InterPro" id="IPR036291">
    <property type="entry name" value="NAD(P)-bd_dom_sf"/>
</dbReference>
<gene>
    <name evidence="3" type="ORF">COO09_15770</name>
</gene>
<dbReference type="InterPro" id="IPR002347">
    <property type="entry name" value="SDR_fam"/>
</dbReference>
<evidence type="ECO:0000313" key="3">
    <source>
        <dbReference type="EMBL" id="PCE41312.1"/>
    </source>
</evidence>
<dbReference type="PANTHER" id="PTHR42760">
    <property type="entry name" value="SHORT-CHAIN DEHYDROGENASES/REDUCTASES FAMILY MEMBER"/>
    <property type="match status" value="1"/>
</dbReference>
<evidence type="ECO:0000313" key="4">
    <source>
        <dbReference type="Proteomes" id="UP000218934"/>
    </source>
</evidence>
<keyword evidence="2" id="KW-0560">Oxidoreductase</keyword>
<dbReference type="PANTHER" id="PTHR42760:SF133">
    <property type="entry name" value="3-OXOACYL-[ACYL-CARRIER-PROTEIN] REDUCTASE"/>
    <property type="match status" value="1"/>
</dbReference>
<dbReference type="Gene3D" id="3.40.50.720">
    <property type="entry name" value="NAD(P)-binding Rossmann-like Domain"/>
    <property type="match status" value="1"/>
</dbReference>
<comment type="similarity">
    <text evidence="1">Belongs to the short-chain dehydrogenases/reductases (SDR) family.</text>
</comment>
<dbReference type="EMBL" id="NWUF01000016">
    <property type="protein sequence ID" value="PCE41312.1"/>
    <property type="molecule type" value="Genomic_DNA"/>
</dbReference>
<dbReference type="GO" id="GO:0016616">
    <property type="term" value="F:oxidoreductase activity, acting on the CH-OH group of donors, NAD or NADP as acceptor"/>
    <property type="evidence" value="ECO:0007669"/>
    <property type="project" value="TreeGrafter"/>
</dbReference>
<evidence type="ECO:0000256" key="1">
    <source>
        <dbReference type="ARBA" id="ARBA00006484"/>
    </source>
</evidence>
<name>A0A2A4FUF2_9SPHN</name>
<organism evidence="3 4">
    <name type="scientific">Rhizorhabdus dicambivorans</name>
    <dbReference type="NCBI Taxonomy" id="1850238"/>
    <lineage>
        <taxon>Bacteria</taxon>
        <taxon>Pseudomonadati</taxon>
        <taxon>Pseudomonadota</taxon>
        <taxon>Alphaproteobacteria</taxon>
        <taxon>Sphingomonadales</taxon>
        <taxon>Sphingomonadaceae</taxon>
        <taxon>Rhizorhabdus</taxon>
    </lineage>
</organism>
<dbReference type="OrthoDB" id="7568484at2"/>
<proteinExistence type="inferred from homology"/>
<accession>A0A2A4FUF2</accession>
<sequence>MRGCYMGDRLKGKVALITGTGDGIARSTALRFAAEGARIVGCDLDPDKAAETLRLVEQMGGEMLSVHPVDLADEAMIARLMERIEERFGGLDILVHYAMTSRYGSPDAVTRADMNYSLDNVVTMSFLVAQQAAALMRKRGGGSIVLTGSVSGATFGSGFIGNLGHIFPYAVAKGAVIRMGIALANHLGRDRIRVNVVSPGTVYTPAVAALYGDEGTEERRMLIDRQTLLGRISYPDDITNAALFLASDEASNITGINLYVDGGYVASGSAGSALFDVEELLDRTVERALGGR</sequence>
<comment type="caution">
    <text evidence="3">The sequence shown here is derived from an EMBL/GenBank/DDBJ whole genome shotgun (WGS) entry which is preliminary data.</text>
</comment>
<dbReference type="CDD" id="cd05233">
    <property type="entry name" value="SDR_c"/>
    <property type="match status" value="1"/>
</dbReference>
<reference evidence="3 4" key="1">
    <citation type="submission" date="2017-09" db="EMBL/GenBank/DDBJ databases">
        <title>The Catabolism of 3,6-Dichlorosalicylic acid is Initiated by the Cytochrome P450 Monooxygenase DsmABC in Rhizorhabdus dicambivorans Ndbn-20.</title>
        <authorList>
            <person name="Na L."/>
        </authorList>
    </citation>
    <scope>NUCLEOTIDE SEQUENCE [LARGE SCALE GENOMIC DNA]</scope>
    <source>
        <strain evidence="3 4">Ndbn-20m</strain>
    </source>
</reference>
<dbReference type="PRINTS" id="PR00081">
    <property type="entry name" value="GDHRDH"/>
</dbReference>
<dbReference type="KEGG" id="rdi:CMV14_10310"/>
<dbReference type="AlphaFoldDB" id="A0A2A4FUF2"/>
<dbReference type="Pfam" id="PF13561">
    <property type="entry name" value="adh_short_C2"/>
    <property type="match status" value="1"/>
</dbReference>
<dbReference type="SUPFAM" id="SSF51735">
    <property type="entry name" value="NAD(P)-binding Rossmann-fold domains"/>
    <property type="match status" value="1"/>
</dbReference>